<feature type="transmembrane region" description="Helical" evidence="11">
    <location>
        <begin position="341"/>
        <end position="360"/>
    </location>
</feature>
<keyword evidence="10" id="KW-0449">Lipoprotein</keyword>
<evidence type="ECO:0000313" key="14">
    <source>
        <dbReference type="Proteomes" id="UP000823617"/>
    </source>
</evidence>
<feature type="domain" description="SSD" evidence="12">
    <location>
        <begin position="371"/>
        <end position="496"/>
    </location>
</feature>
<dbReference type="InterPro" id="IPR027463">
    <property type="entry name" value="AcrB_DN_DC_subdom"/>
</dbReference>
<dbReference type="FunFam" id="1.20.1640.10:FF:000001">
    <property type="entry name" value="Efflux pump membrane transporter"/>
    <property type="match status" value="1"/>
</dbReference>
<organism evidence="13 14">
    <name type="scientific">Candidatus Cryptobacteroides intestinigallinarum</name>
    <dbReference type="NCBI Taxonomy" id="2840767"/>
    <lineage>
        <taxon>Bacteria</taxon>
        <taxon>Pseudomonadati</taxon>
        <taxon>Bacteroidota</taxon>
        <taxon>Bacteroidia</taxon>
        <taxon>Bacteroidales</taxon>
        <taxon>Candidatus Cryptobacteroides</taxon>
    </lineage>
</organism>
<feature type="transmembrane region" description="Helical" evidence="11">
    <location>
        <begin position="920"/>
        <end position="943"/>
    </location>
</feature>
<dbReference type="Gene3D" id="2.20.200.10">
    <property type="entry name" value="Outer membrane efflux proteins (OEP)"/>
    <property type="match status" value="1"/>
</dbReference>
<feature type="transmembrane region" description="Helical" evidence="11">
    <location>
        <begin position="894"/>
        <end position="914"/>
    </location>
</feature>
<evidence type="ECO:0000256" key="9">
    <source>
        <dbReference type="ARBA" id="ARBA00023136"/>
    </source>
</evidence>
<comment type="similarity">
    <text evidence="2 10">Belongs to the outer membrane factor (OMF) (TC 1.B.17) family.</text>
</comment>
<keyword evidence="10" id="KW-0564">Palmitate</keyword>
<feature type="transmembrane region" description="Helical" evidence="11">
    <location>
        <begin position="964"/>
        <end position="985"/>
    </location>
</feature>
<dbReference type="Gene3D" id="1.20.1600.10">
    <property type="entry name" value="Outer membrane efflux proteins (OEP)"/>
    <property type="match status" value="1"/>
</dbReference>
<evidence type="ECO:0000256" key="2">
    <source>
        <dbReference type="ARBA" id="ARBA00007613"/>
    </source>
</evidence>
<comment type="subcellular location">
    <subcellularLocation>
        <location evidence="1">Cell inner membrane</location>
        <topology evidence="1">Multi-pass membrane protein</topology>
    </subcellularLocation>
    <subcellularLocation>
        <location evidence="10">Cell membrane</location>
        <topology evidence="10">Lipid-anchor</topology>
    </subcellularLocation>
</comment>
<dbReference type="GO" id="GO:0009636">
    <property type="term" value="P:response to toxic substance"/>
    <property type="evidence" value="ECO:0007669"/>
    <property type="project" value="UniProtKB-ARBA"/>
</dbReference>
<dbReference type="InterPro" id="IPR010131">
    <property type="entry name" value="MdtP/NodT-like"/>
</dbReference>
<comment type="caution">
    <text evidence="13">The sequence shown here is derived from an EMBL/GenBank/DDBJ whole genome shotgun (WGS) entry which is preliminary data.</text>
</comment>
<feature type="transmembrane region" description="Helical" evidence="11">
    <location>
        <begin position="869"/>
        <end position="887"/>
    </location>
</feature>
<dbReference type="PANTHER" id="PTHR32063">
    <property type="match status" value="1"/>
</dbReference>
<dbReference type="FunFam" id="3.30.70.1430:FF:000001">
    <property type="entry name" value="Efflux pump membrane transporter"/>
    <property type="match status" value="1"/>
</dbReference>
<feature type="transmembrane region" description="Helical" evidence="11">
    <location>
        <begin position="467"/>
        <end position="489"/>
    </location>
</feature>
<comment type="similarity">
    <text evidence="3">Belongs to the resistance-nodulation-cell division (RND) (TC 2.A.6) family.</text>
</comment>
<dbReference type="Proteomes" id="UP000823617">
    <property type="component" value="Unassembled WGS sequence"/>
</dbReference>
<dbReference type="SUPFAM" id="SSF82714">
    <property type="entry name" value="Multidrug efflux transporter AcrB TolC docking domain, DN and DC subdomains"/>
    <property type="match status" value="2"/>
</dbReference>
<dbReference type="NCBIfam" id="NF000282">
    <property type="entry name" value="RND_permease_1"/>
    <property type="match status" value="1"/>
</dbReference>
<feature type="transmembrane region" description="Helical" evidence="11">
    <location>
        <begin position="393"/>
        <end position="414"/>
    </location>
</feature>
<evidence type="ECO:0000256" key="1">
    <source>
        <dbReference type="ARBA" id="ARBA00004429"/>
    </source>
</evidence>
<dbReference type="PRINTS" id="PR00702">
    <property type="entry name" value="ACRIFLAVINRP"/>
</dbReference>
<dbReference type="SUPFAM" id="SSF56954">
    <property type="entry name" value="Outer membrane efflux proteins (OEP)"/>
    <property type="match status" value="1"/>
</dbReference>
<dbReference type="Gene3D" id="1.20.1640.10">
    <property type="entry name" value="Multidrug efflux transporter AcrB transmembrane domain"/>
    <property type="match status" value="2"/>
</dbReference>
<dbReference type="InterPro" id="IPR001036">
    <property type="entry name" value="Acrflvin-R"/>
</dbReference>
<keyword evidence="5" id="KW-1003">Cell membrane</keyword>
<evidence type="ECO:0000256" key="4">
    <source>
        <dbReference type="ARBA" id="ARBA00022448"/>
    </source>
</evidence>
<accession>A0A9D9HKI3</accession>
<evidence type="ECO:0000256" key="11">
    <source>
        <dbReference type="SAM" id="Phobius"/>
    </source>
</evidence>
<dbReference type="PANTHER" id="PTHR32063:SF13">
    <property type="entry name" value="MULTIDRUG EFFLUX PUMP SUBUNIT ACRB-RELATED"/>
    <property type="match status" value="1"/>
</dbReference>
<feature type="transmembrane region" description="Helical" evidence="11">
    <location>
        <begin position="539"/>
        <end position="557"/>
    </location>
</feature>
<dbReference type="NCBIfam" id="TIGR01845">
    <property type="entry name" value="outer_NodT"/>
    <property type="match status" value="1"/>
</dbReference>
<dbReference type="Gene3D" id="3.30.2090.10">
    <property type="entry name" value="Multidrug efflux transporter AcrB TolC docking domain, DN and DC subdomains"/>
    <property type="match status" value="2"/>
</dbReference>
<reference evidence="13" key="2">
    <citation type="journal article" date="2021" name="PeerJ">
        <title>Extensive microbial diversity within the chicken gut microbiome revealed by metagenomics and culture.</title>
        <authorList>
            <person name="Gilroy R."/>
            <person name="Ravi A."/>
            <person name="Getino M."/>
            <person name="Pursley I."/>
            <person name="Horton D.L."/>
            <person name="Alikhan N.F."/>
            <person name="Baker D."/>
            <person name="Gharbi K."/>
            <person name="Hall N."/>
            <person name="Watson M."/>
            <person name="Adriaenssens E.M."/>
            <person name="Foster-Nyarko E."/>
            <person name="Jarju S."/>
            <person name="Secka A."/>
            <person name="Antonio M."/>
            <person name="Oren A."/>
            <person name="Chaudhuri R.R."/>
            <person name="La Ragione R."/>
            <person name="Hildebrand F."/>
            <person name="Pallen M.J."/>
        </authorList>
    </citation>
    <scope>NUCLEOTIDE SEQUENCE</scope>
    <source>
        <strain evidence="13">B1-3475</strain>
    </source>
</reference>
<dbReference type="Pfam" id="PF02321">
    <property type="entry name" value="OEP"/>
    <property type="match status" value="2"/>
</dbReference>
<dbReference type="Pfam" id="PF00873">
    <property type="entry name" value="ACR_tran"/>
    <property type="match status" value="1"/>
</dbReference>
<feature type="transmembrane region" description="Helical" evidence="11">
    <location>
        <begin position="435"/>
        <end position="455"/>
    </location>
</feature>
<feature type="transmembrane region" description="Helical" evidence="11">
    <location>
        <begin position="367"/>
        <end position="387"/>
    </location>
</feature>
<dbReference type="GO" id="GO:0005886">
    <property type="term" value="C:plasma membrane"/>
    <property type="evidence" value="ECO:0007669"/>
    <property type="project" value="UniProtKB-SubCell"/>
</dbReference>
<evidence type="ECO:0000256" key="7">
    <source>
        <dbReference type="ARBA" id="ARBA00022692"/>
    </source>
</evidence>
<keyword evidence="4" id="KW-0813">Transport</keyword>
<evidence type="ECO:0000256" key="5">
    <source>
        <dbReference type="ARBA" id="ARBA00022475"/>
    </source>
</evidence>
<gene>
    <name evidence="13" type="ORF">IAC08_03895</name>
</gene>
<evidence type="ECO:0000256" key="10">
    <source>
        <dbReference type="RuleBase" id="RU362097"/>
    </source>
</evidence>
<feature type="transmembrane region" description="Helical" evidence="11">
    <location>
        <begin position="1045"/>
        <end position="1063"/>
    </location>
</feature>
<name>A0A9D9HKI3_9BACT</name>
<dbReference type="Gene3D" id="3.30.70.1440">
    <property type="entry name" value="Multidrug efflux transporter AcrB pore domain"/>
    <property type="match status" value="1"/>
</dbReference>
<evidence type="ECO:0000313" key="13">
    <source>
        <dbReference type="EMBL" id="MBO8455530.1"/>
    </source>
</evidence>
<evidence type="ECO:0000259" key="12">
    <source>
        <dbReference type="PROSITE" id="PS50156"/>
    </source>
</evidence>
<evidence type="ECO:0000256" key="3">
    <source>
        <dbReference type="ARBA" id="ARBA00010942"/>
    </source>
</evidence>
<dbReference type="Gene3D" id="3.30.70.1430">
    <property type="entry name" value="Multidrug efflux transporter AcrB pore domain"/>
    <property type="match status" value="2"/>
</dbReference>
<keyword evidence="7 10" id="KW-0812">Transmembrane</keyword>
<feature type="transmembrane region" description="Helical" evidence="11">
    <location>
        <begin position="997"/>
        <end position="1024"/>
    </location>
</feature>
<keyword evidence="6" id="KW-0997">Cell inner membrane</keyword>
<dbReference type="PROSITE" id="PS50156">
    <property type="entry name" value="SSD"/>
    <property type="match status" value="1"/>
</dbReference>
<sequence length="1503" mass="165203">MKSDFFIDRPVFSIVISIIIVLVGLIGLVMLPVDQYPQIVPPVVKISASYPGASAQTVAQAVATPIEQELNGTPGMLYMESSNTNSGSFSATLTFDISSDPDLAAVEVQNRVKLAESRLPAEVVQNGISVEKESASKLMTITVLSDDPKFDEIYLSNYTTLNVLDMLRRVPGVGRVSNVGSRYYGMQLWVQPDKLASLGLTVDDLTKALKDQNRESAAGVLGQQPISGVDVTIPITAMGRLSTVSQFENIVVRTSKDGAIIRMKDVARVSLESQSYNTESGINGGNAAVMNVFTLPGANAMKVAEDVKATMEEISKNFPDGITYDIPFDMTTYISESIHHVYKTLFEALFLVILVVFLSLQSWRATIIPAIAVPISLVGTFGVMLIFGFSLNMMTLLGLILAIGIVVDDAIVVVENVDRIMEEEHLSPYEATKKAMSGIGGALIAMSLVLCAVFIPVSFLSGITGLLFRQFTITIAVSVIISTVVALTLSPVMCSRLLKPHDPNARQNFLFRKINEGFSTGNSFYERVIRASLRHSPRMFALFGVTLISIWLMGQLVPKSFMPQEDQGYFTVELELPVSATLERTREVTDRAMDFLLRQHDIEYVLNVTGSSPRIGTSQSNSTLTVIMKPWEERKETDINKLMQKVRDTLSLYPESKVYISSPAVIPGLGTSGGFSMVLEARNGATYEDLQNATDTLLYYASQSKDLTGLASDMQKNIPQLYFDADRDKIQLLGVPLANVFSTLKAFTGSIYVNDFNMYNRVYRVYIQADAPYRAHKDNLNLFFVKSSSGTMIPVTALGNTQYTTGPGTMKRFNMYYASTITGEAGPGVSSGQAMDELEEIVNEHLPSNIGIEWSGLSFQEKKEGGQTGLVLGLALLFVFLVLAAQYESWSVPIAVILSLPIAIAGAYLGIWIVGLESNIYFQIGLVMLVGLVAKNAILIVEFAKEEVEKGKSIEEAAVTAAHLRFRPIVMTSLAFILGMLPLVFATGPGSASRQNIGTGVFFGMIVAITVGITFVPFFFVWIYRLKHKMSGNRHKTKGPGAGPTSGAAAIAFVVIAGASLSSCSPSKYCAEPELDMPQQYVGTTPATDSLTIADLKWWEMYSDTTLQNLIKQALEYNKDLLMATERIQELEYRYRIQRSELWPSISARAYANNEYNNYGGNAANPDDPELGPKLALQWEIDIWGHLRWASKEKMAEYLSSIENQRAVRMTLVSEVAMAYFELLSLDNELGIVKRTLETRQQGVQQAKLRADGGLTSEIPHQQALVELASTASLVPDLEKQVAMKESELAFLTGSYPQKIDRPKQILELSYRDLVPVGIPSQLLERRPDVMASWQKLKAAEAAVGVAQAERFPTFVINLSGGLESNSFLDILKSPFYFAAATIASPIFEFGKRKAAFKAAISQYNQARLDYEKTVMQAFKEVYDAIVSFNSARENTNLKFDLQEASRKYVSLSSSQYINGVINYLDVLDAQRSYFGAQVELSNAIASEYIALTQLYKALGGGW</sequence>
<proteinExistence type="inferred from homology"/>
<dbReference type="InterPro" id="IPR003423">
    <property type="entry name" value="OMP_efflux"/>
</dbReference>
<dbReference type="Gene3D" id="3.30.70.1320">
    <property type="entry name" value="Multidrug efflux transporter AcrB pore domain like"/>
    <property type="match status" value="1"/>
</dbReference>
<dbReference type="SUPFAM" id="SSF82866">
    <property type="entry name" value="Multidrug efflux transporter AcrB transmembrane domain"/>
    <property type="match status" value="2"/>
</dbReference>
<dbReference type="GO" id="GO:0042910">
    <property type="term" value="F:xenobiotic transmembrane transporter activity"/>
    <property type="evidence" value="ECO:0007669"/>
    <property type="project" value="TreeGrafter"/>
</dbReference>
<protein>
    <submittedName>
        <fullName evidence="13">Multidrug efflux RND transporter permease subunit</fullName>
    </submittedName>
</protein>
<dbReference type="NCBIfam" id="TIGR00915">
    <property type="entry name" value="2A0602"/>
    <property type="match status" value="1"/>
</dbReference>
<keyword evidence="10" id="KW-1134">Transmembrane beta strand</keyword>
<dbReference type="InterPro" id="IPR000731">
    <property type="entry name" value="SSD"/>
</dbReference>
<evidence type="ECO:0000256" key="8">
    <source>
        <dbReference type="ARBA" id="ARBA00022989"/>
    </source>
</evidence>
<reference evidence="13" key="1">
    <citation type="submission" date="2020-10" db="EMBL/GenBank/DDBJ databases">
        <authorList>
            <person name="Gilroy R."/>
        </authorList>
    </citation>
    <scope>NUCLEOTIDE SEQUENCE</scope>
    <source>
        <strain evidence="13">B1-3475</strain>
    </source>
</reference>
<dbReference type="GO" id="GO:0015562">
    <property type="term" value="F:efflux transmembrane transporter activity"/>
    <property type="evidence" value="ECO:0007669"/>
    <property type="project" value="InterPro"/>
</dbReference>
<keyword evidence="9 10" id="KW-0472">Membrane</keyword>
<keyword evidence="8 11" id="KW-1133">Transmembrane helix</keyword>
<feature type="transmembrane region" description="Helical" evidence="11">
    <location>
        <begin position="12"/>
        <end position="33"/>
    </location>
</feature>
<dbReference type="SUPFAM" id="SSF82693">
    <property type="entry name" value="Multidrug efflux transporter AcrB pore domain, PN1, PN2, PC1 and PC2 subdomains"/>
    <property type="match status" value="4"/>
</dbReference>
<evidence type="ECO:0000256" key="6">
    <source>
        <dbReference type="ARBA" id="ARBA00022519"/>
    </source>
</evidence>
<dbReference type="EMBL" id="JADIMK010000039">
    <property type="protein sequence ID" value="MBO8455530.1"/>
    <property type="molecule type" value="Genomic_DNA"/>
</dbReference>
<dbReference type="InterPro" id="IPR004764">
    <property type="entry name" value="MdtF-like"/>
</dbReference>